<reference evidence="4" key="2">
    <citation type="submission" date="2020-09" db="EMBL/GenBank/DDBJ databases">
        <authorList>
            <person name="Sun Q."/>
            <person name="Zhou Y."/>
        </authorList>
    </citation>
    <scope>NUCLEOTIDE SEQUENCE</scope>
    <source>
        <strain evidence="4">CGMCC 1.12919</strain>
    </source>
</reference>
<protein>
    <submittedName>
        <fullName evidence="4">ABC transporter</fullName>
    </submittedName>
</protein>
<organism evidence="4 5">
    <name type="scientific">Chelatococcus reniformis</name>
    <dbReference type="NCBI Taxonomy" id="1494448"/>
    <lineage>
        <taxon>Bacteria</taxon>
        <taxon>Pseudomonadati</taxon>
        <taxon>Pseudomonadota</taxon>
        <taxon>Alphaproteobacteria</taxon>
        <taxon>Hyphomicrobiales</taxon>
        <taxon>Chelatococcaceae</taxon>
        <taxon>Chelatococcus</taxon>
    </lineage>
</organism>
<keyword evidence="2" id="KW-0472">Membrane</keyword>
<keyword evidence="2" id="KW-0812">Transmembrane</keyword>
<dbReference type="EMBL" id="BMGG01000001">
    <property type="protein sequence ID" value="GGC48596.1"/>
    <property type="molecule type" value="Genomic_DNA"/>
</dbReference>
<evidence type="ECO:0000259" key="3">
    <source>
        <dbReference type="Pfam" id="PF03109"/>
    </source>
</evidence>
<keyword evidence="5" id="KW-1185">Reference proteome</keyword>
<feature type="domain" description="ABC1 atypical kinase-like" evidence="3">
    <location>
        <begin position="97"/>
        <end position="371"/>
    </location>
</feature>
<reference evidence="4" key="1">
    <citation type="journal article" date="2014" name="Int. J. Syst. Evol. Microbiol.">
        <title>Complete genome sequence of Corynebacterium casei LMG S-19264T (=DSM 44701T), isolated from a smear-ripened cheese.</title>
        <authorList>
            <consortium name="US DOE Joint Genome Institute (JGI-PGF)"/>
            <person name="Walter F."/>
            <person name="Albersmeier A."/>
            <person name="Kalinowski J."/>
            <person name="Ruckert C."/>
        </authorList>
    </citation>
    <scope>NUCLEOTIDE SEQUENCE</scope>
    <source>
        <strain evidence="4">CGMCC 1.12919</strain>
    </source>
</reference>
<accession>A0A916TX28</accession>
<dbReference type="InterPro" id="IPR011009">
    <property type="entry name" value="Kinase-like_dom_sf"/>
</dbReference>
<gene>
    <name evidence="4" type="ORF">GCM10010994_04720</name>
</gene>
<dbReference type="CDD" id="cd05121">
    <property type="entry name" value="ABC1_ADCK3-like"/>
    <property type="match status" value="1"/>
</dbReference>
<comment type="caution">
    <text evidence="4">The sequence shown here is derived from an EMBL/GenBank/DDBJ whole genome shotgun (WGS) entry which is preliminary data.</text>
</comment>
<dbReference type="RefSeq" id="WP_188607497.1">
    <property type="nucleotide sequence ID" value="NZ_BMGG01000001.1"/>
</dbReference>
<evidence type="ECO:0000256" key="2">
    <source>
        <dbReference type="SAM" id="Phobius"/>
    </source>
</evidence>
<name>A0A916TX28_9HYPH</name>
<dbReference type="SUPFAM" id="SSF56112">
    <property type="entry name" value="Protein kinase-like (PK-like)"/>
    <property type="match status" value="1"/>
</dbReference>
<dbReference type="PANTHER" id="PTHR10566:SF113">
    <property type="entry name" value="PROTEIN ACTIVITY OF BC1 COMPLEX KINASE 7, CHLOROPLASTIC"/>
    <property type="match status" value="1"/>
</dbReference>
<keyword evidence="2" id="KW-1133">Transmembrane helix</keyword>
<proteinExistence type="inferred from homology"/>
<dbReference type="Proteomes" id="UP000637002">
    <property type="component" value="Unassembled WGS sequence"/>
</dbReference>
<dbReference type="Pfam" id="PF03109">
    <property type="entry name" value="ABC1"/>
    <property type="match status" value="1"/>
</dbReference>
<evidence type="ECO:0000313" key="5">
    <source>
        <dbReference type="Proteomes" id="UP000637002"/>
    </source>
</evidence>
<evidence type="ECO:0000313" key="4">
    <source>
        <dbReference type="EMBL" id="GGC48596.1"/>
    </source>
</evidence>
<comment type="similarity">
    <text evidence="1">Belongs to the protein kinase superfamily. ADCK protein kinase family.</text>
</comment>
<dbReference type="AlphaFoldDB" id="A0A916TX28"/>
<evidence type="ECO:0000256" key="1">
    <source>
        <dbReference type="ARBA" id="ARBA00009670"/>
    </source>
</evidence>
<dbReference type="InterPro" id="IPR050154">
    <property type="entry name" value="UbiB_kinase"/>
</dbReference>
<feature type="transmembrane region" description="Helical" evidence="2">
    <location>
        <begin position="554"/>
        <end position="574"/>
    </location>
</feature>
<dbReference type="InterPro" id="IPR004147">
    <property type="entry name" value="ABC1_dom"/>
</dbReference>
<sequence>MIRAVATPDLAGMRERNRAARRIFTRIMLHVLWWDIVLAWGPLKRLRTPAGPRWARLARQYRAQAERLGGVLIKLGQYAGARVDLLPKEVTDVMADLHDAVPPAPAPAIVAQLEADFLLPLRDLFRTFEPAPIGAASLGQAHRAELPDGRRVVVKVLRPGIDLIVENDLVIIGRFIRLMKRIGSIRRRVDLDVLANEFITVTRRELDLLAEGRSSERFARQFSGDPEVYVPKIEWSRSGGRTLTMEDVSYVPIGDVLGYEATGVDRRRVAGKLMDVYLDQIFRLGFVHADPHPGNLFVQPLPIQGEPATRWSSTDYTTTDRINLPHTANRPFRLIFIDFGMAVEIPEHARRSLQTYAVGIAARDAYTIVQSYVEGDLLLPDTDVDQLERMTAAMLAKFPHAFVGQVRQADLPQYGQMFNEYQSLLYNSPMKIPAELLFVFRAMGICSGTVAAIDPGFDPAERFTPLAQRLVADELSLDSDRLKRFVMFGLRLPTRLDNLLTQIERGKLLLRTGDPDHHRENLRSRGRAASQIGVAVIAAGVMACAVQLGPHGEILTTPTGLTVLAVAVVALALLRGRR</sequence>
<dbReference type="PANTHER" id="PTHR10566">
    <property type="entry name" value="CHAPERONE-ACTIVITY OF BC1 COMPLEX CABC1 -RELATED"/>
    <property type="match status" value="1"/>
</dbReference>